<evidence type="ECO:0000313" key="1">
    <source>
        <dbReference type="EMBL" id="SDI26805.1"/>
    </source>
</evidence>
<gene>
    <name evidence="1" type="ORF">SAMN04488062_1334</name>
</gene>
<dbReference type="Proteomes" id="UP000199274">
    <property type="component" value="Unassembled WGS sequence"/>
</dbReference>
<accession>A0A1G8J6C8</accession>
<reference evidence="2" key="1">
    <citation type="submission" date="2016-10" db="EMBL/GenBank/DDBJ databases">
        <authorList>
            <person name="Varghese N."/>
            <person name="Submissions S."/>
        </authorList>
    </citation>
    <scope>NUCLEOTIDE SEQUENCE [LARGE SCALE GENOMIC DNA]</scope>
    <source>
        <strain evidence="2">CGMCC 1.2747</strain>
    </source>
</reference>
<sequence>MTIEQSFFIEILNIMPLNSVCYLQAPNLESSTLLKKIEDTDYPYYKSIKINRVNKELIIDSILNEDIQDDIQSIQIRFDGVLLFEGFDGVECGTISKNIDLPSDFVEKYVNDDFCNISNNW</sequence>
<name>A0A1G8J6C8_9FLAO</name>
<dbReference type="EMBL" id="FNDB01000033">
    <property type="protein sequence ID" value="SDI26805.1"/>
    <property type="molecule type" value="Genomic_DNA"/>
</dbReference>
<keyword evidence="2" id="KW-1185">Reference proteome</keyword>
<protein>
    <submittedName>
        <fullName evidence="1">Uncharacterized protein</fullName>
    </submittedName>
</protein>
<organism evidence="1 2">
    <name type="scientific">Flavobacterium omnivorum</name>
    <dbReference type="NCBI Taxonomy" id="178355"/>
    <lineage>
        <taxon>Bacteria</taxon>
        <taxon>Pseudomonadati</taxon>
        <taxon>Bacteroidota</taxon>
        <taxon>Flavobacteriia</taxon>
        <taxon>Flavobacteriales</taxon>
        <taxon>Flavobacteriaceae</taxon>
        <taxon>Flavobacterium</taxon>
    </lineage>
</organism>
<dbReference type="AlphaFoldDB" id="A0A1G8J6C8"/>
<dbReference type="RefSeq" id="WP_091259577.1">
    <property type="nucleotide sequence ID" value="NZ_FNDB01000033.1"/>
</dbReference>
<proteinExistence type="predicted"/>
<dbReference type="STRING" id="178355.SAMN04488062_1334"/>
<dbReference type="OrthoDB" id="1495301at2"/>
<evidence type="ECO:0000313" key="2">
    <source>
        <dbReference type="Proteomes" id="UP000199274"/>
    </source>
</evidence>